<accession>A0AA42IYZ7</accession>
<dbReference type="RefSeq" id="WP_279994363.1">
    <property type="nucleotide sequence ID" value="NZ_JAOCDZ010000003.1"/>
</dbReference>
<dbReference type="AlphaFoldDB" id="A0AA42IYZ7"/>
<evidence type="ECO:0000259" key="2">
    <source>
        <dbReference type="Pfam" id="PF09937"/>
    </source>
</evidence>
<dbReference type="SUPFAM" id="SSF141571">
    <property type="entry name" value="Pentapeptide repeat-like"/>
    <property type="match status" value="2"/>
</dbReference>
<dbReference type="EMBL" id="JAOCDZ010000003">
    <property type="protein sequence ID" value="MDH0735506.1"/>
    <property type="molecule type" value="Genomic_DNA"/>
</dbReference>
<sequence length="879" mass="95425">MHVHKPADAMLLLGYQSRGGQSSLTVTVGYCCGADGTRVSEQDAWKTLTALFTDEPFDLAQKKTRGGFGVAGAAKAPQGRPVTGLTVRAGVGELQKSVLVLGDRYWSRGIAGWQPSAPQPYTDMPIGLARAYGAKGWAANPHGRGHCAQADQAVGVALPNIEDPSAPVLRPGDVPRPASLGVLAQGAPEQIRWLGTLDKRWQRARLPWLPDDTDPRWFDRFAQDQCQEGYWRGDESWFAENMHADHPLQRGTLPGLRPRVLVRTDAAPERRVELPLDLDTVWLLPNDERVLVLYRGELATRREDAEDVLGLGIFTERMSEAPQSTQHWARIWQEAGETATPAQTQTLAAPEPGPEAAAKTAEAGKAIEEMGKAAVAHRATVAKTLADTRQSAIAETDQTMQRYGLGSLQAKMAQSGAPLNPSALPTPEWPKEPTAFKAAVRQYVADALAAGEAETREQWRAHGLDYDAALARSRARPPVVLDPADAVSKMKLPPDAKAALMERYQAFQIKMDALQLNAKKISKQAEALQAQEPPSLPLPDEALPRGPRTALDREALLGRHARRASAQWCELQGLDLSGVDLAGLDLSTSLLRGCVLRGANLESVNFTDCQLEDCDLGDAQLGRARFPRALLKGCQVAGAKLPGADFSQARLEKCVFTQADLSATEWATAQAKECDFNKAVLRHAQGQEARFTACGFAGIDAASSRFPKAMFSKCMLEDATLDGADLQGATLMTCQAAGSRYDGASMAQLRTLKGTDLRRANLNRALLDRASLQDTNLGKATLRETHMDRGFLKNCDLSGTDAWHLVARVCDFTGSRIEQASWRGANLMKARLRQVVLQDVDLTGANLHAADTRTATAQGVQLDQALLTRCRLLEDYGRE</sequence>
<name>A0AA42IYZ7_9BURK</name>
<dbReference type="InterPro" id="IPR051082">
    <property type="entry name" value="Pentapeptide-BTB/POZ_domain"/>
</dbReference>
<dbReference type="Pfam" id="PF13599">
    <property type="entry name" value="Pentapeptide_4"/>
    <property type="match status" value="1"/>
</dbReference>
<dbReference type="Proteomes" id="UP001161094">
    <property type="component" value="Unassembled WGS sequence"/>
</dbReference>
<evidence type="ECO:0000256" key="1">
    <source>
        <dbReference type="SAM" id="MobiDB-lite"/>
    </source>
</evidence>
<feature type="domain" description="DUF2169" evidence="2">
    <location>
        <begin position="39"/>
        <end position="295"/>
    </location>
</feature>
<proteinExistence type="predicted"/>
<organism evidence="3 4">
    <name type="scientific">Achromobacter spanius</name>
    <dbReference type="NCBI Taxonomy" id="217203"/>
    <lineage>
        <taxon>Bacteria</taxon>
        <taxon>Pseudomonadati</taxon>
        <taxon>Pseudomonadota</taxon>
        <taxon>Betaproteobacteria</taxon>
        <taxon>Burkholderiales</taxon>
        <taxon>Alcaligenaceae</taxon>
        <taxon>Achromobacter</taxon>
    </lineage>
</organism>
<gene>
    <name evidence="3" type="ORF">N5D93_06775</name>
</gene>
<protein>
    <submittedName>
        <fullName evidence="3">DUF2169 domain-containing protein</fullName>
    </submittedName>
</protein>
<evidence type="ECO:0000313" key="3">
    <source>
        <dbReference type="EMBL" id="MDH0735506.1"/>
    </source>
</evidence>
<feature type="region of interest" description="Disordered" evidence="1">
    <location>
        <begin position="525"/>
        <end position="545"/>
    </location>
</feature>
<dbReference type="InterPro" id="IPR018683">
    <property type="entry name" value="DUF2169"/>
</dbReference>
<evidence type="ECO:0000313" key="4">
    <source>
        <dbReference type="Proteomes" id="UP001161094"/>
    </source>
</evidence>
<reference evidence="3" key="1">
    <citation type="submission" date="2022-09" db="EMBL/GenBank/DDBJ databases">
        <title>Intensive care unit water sources are persistently colonized with multi-drug resistant bacteria and are the site of extensive horizontal gene transfer of antibiotic resistance genes.</title>
        <authorList>
            <person name="Diorio-Toth L."/>
        </authorList>
    </citation>
    <scope>NUCLEOTIDE SEQUENCE</scope>
    <source>
        <strain evidence="3">GD03843</strain>
    </source>
</reference>
<dbReference type="PANTHER" id="PTHR14136">
    <property type="entry name" value="BTB_POZ DOMAIN-CONTAINING PROTEIN KCTD9"/>
    <property type="match status" value="1"/>
</dbReference>
<comment type="caution">
    <text evidence="3">The sequence shown here is derived from an EMBL/GenBank/DDBJ whole genome shotgun (WGS) entry which is preliminary data.</text>
</comment>
<dbReference type="PANTHER" id="PTHR14136:SF17">
    <property type="entry name" value="BTB_POZ DOMAIN-CONTAINING PROTEIN KCTD9"/>
    <property type="match status" value="1"/>
</dbReference>
<dbReference type="Pfam" id="PF09937">
    <property type="entry name" value="DUF2169"/>
    <property type="match status" value="1"/>
</dbReference>
<dbReference type="Gene3D" id="2.160.20.80">
    <property type="entry name" value="E3 ubiquitin-protein ligase SopA"/>
    <property type="match status" value="2"/>
</dbReference>
<dbReference type="InterPro" id="IPR001646">
    <property type="entry name" value="5peptide_repeat"/>
</dbReference>
<dbReference type="Pfam" id="PF00805">
    <property type="entry name" value="Pentapeptide"/>
    <property type="match status" value="2"/>
</dbReference>